<proteinExistence type="predicted"/>
<gene>
    <name evidence="1" type="ORF">CEXT_448761</name>
</gene>
<accession>A0AAV4RW27</accession>
<feature type="non-terminal residue" evidence="1">
    <location>
        <position position="55"/>
    </location>
</feature>
<name>A0AAV4RW27_CAEEX</name>
<sequence length="55" mass="6201">MADQIKANLTGMCNANGVQECNEDRHPAQRYTMGYTPTHRLLWTFAPGLSEMRSS</sequence>
<protein>
    <submittedName>
        <fullName evidence="1">Uncharacterized protein</fullName>
    </submittedName>
</protein>
<organism evidence="1 2">
    <name type="scientific">Caerostris extrusa</name>
    <name type="common">Bark spider</name>
    <name type="synonym">Caerostris bankana</name>
    <dbReference type="NCBI Taxonomy" id="172846"/>
    <lineage>
        <taxon>Eukaryota</taxon>
        <taxon>Metazoa</taxon>
        <taxon>Ecdysozoa</taxon>
        <taxon>Arthropoda</taxon>
        <taxon>Chelicerata</taxon>
        <taxon>Arachnida</taxon>
        <taxon>Araneae</taxon>
        <taxon>Araneomorphae</taxon>
        <taxon>Entelegynae</taxon>
        <taxon>Araneoidea</taxon>
        <taxon>Araneidae</taxon>
        <taxon>Caerostris</taxon>
    </lineage>
</organism>
<evidence type="ECO:0000313" key="2">
    <source>
        <dbReference type="Proteomes" id="UP001054945"/>
    </source>
</evidence>
<comment type="caution">
    <text evidence="1">The sequence shown here is derived from an EMBL/GenBank/DDBJ whole genome shotgun (WGS) entry which is preliminary data.</text>
</comment>
<dbReference type="Proteomes" id="UP001054945">
    <property type="component" value="Unassembled WGS sequence"/>
</dbReference>
<keyword evidence="2" id="KW-1185">Reference proteome</keyword>
<reference evidence="1 2" key="1">
    <citation type="submission" date="2021-06" db="EMBL/GenBank/DDBJ databases">
        <title>Caerostris extrusa draft genome.</title>
        <authorList>
            <person name="Kono N."/>
            <person name="Arakawa K."/>
        </authorList>
    </citation>
    <scope>NUCLEOTIDE SEQUENCE [LARGE SCALE GENOMIC DNA]</scope>
</reference>
<dbReference type="AlphaFoldDB" id="A0AAV4RW27"/>
<evidence type="ECO:0000313" key="1">
    <source>
        <dbReference type="EMBL" id="GIY24327.1"/>
    </source>
</evidence>
<dbReference type="EMBL" id="BPLR01008384">
    <property type="protein sequence ID" value="GIY24327.1"/>
    <property type="molecule type" value="Genomic_DNA"/>
</dbReference>